<dbReference type="InterPro" id="IPR036452">
    <property type="entry name" value="Ribo_hydro-like"/>
</dbReference>
<comment type="caution">
    <text evidence="4">The sequence shown here is derived from an EMBL/GenBank/DDBJ whole genome shotgun (WGS) entry which is preliminary data.</text>
</comment>
<dbReference type="OrthoDB" id="9797882at2"/>
<dbReference type="PANTHER" id="PTHR12304:SF4">
    <property type="entry name" value="URIDINE NUCLEOSIDASE"/>
    <property type="match status" value="1"/>
</dbReference>
<dbReference type="SUPFAM" id="SSF53590">
    <property type="entry name" value="Nucleoside hydrolase"/>
    <property type="match status" value="1"/>
</dbReference>
<evidence type="ECO:0000313" key="5">
    <source>
        <dbReference type="Proteomes" id="UP000241964"/>
    </source>
</evidence>
<dbReference type="GO" id="GO:0008477">
    <property type="term" value="F:purine nucleosidase activity"/>
    <property type="evidence" value="ECO:0007669"/>
    <property type="project" value="TreeGrafter"/>
</dbReference>
<dbReference type="AlphaFoldDB" id="A0A2P8G1G3"/>
<feature type="domain" description="Inosine/uridine-preferring nucleoside hydrolase" evidence="3">
    <location>
        <begin position="6"/>
        <end position="303"/>
    </location>
</feature>
<dbReference type="PANTHER" id="PTHR12304">
    <property type="entry name" value="INOSINE-URIDINE PREFERRING NUCLEOSIDE HYDROLASE"/>
    <property type="match status" value="1"/>
</dbReference>
<accession>A0A2P8G1G3</accession>
<dbReference type="CDD" id="cd02651">
    <property type="entry name" value="nuc_hydro_IU_UC_XIUA"/>
    <property type="match status" value="1"/>
</dbReference>
<dbReference type="RefSeq" id="WP_106596283.1">
    <property type="nucleotide sequence ID" value="NZ_PYAS01000007.1"/>
</dbReference>
<evidence type="ECO:0000256" key="2">
    <source>
        <dbReference type="ARBA" id="ARBA00023295"/>
    </source>
</evidence>
<name>A0A2P8G1G3_9BACT</name>
<reference evidence="4 5" key="1">
    <citation type="submission" date="2018-03" db="EMBL/GenBank/DDBJ databases">
        <title>Genomic Encyclopedia of Archaeal and Bacterial Type Strains, Phase II (KMG-II): from individual species to whole genera.</title>
        <authorList>
            <person name="Goeker M."/>
        </authorList>
    </citation>
    <scope>NUCLEOTIDE SEQUENCE [LARGE SCALE GENOMIC DNA]</scope>
    <source>
        <strain evidence="4 5">DSM 29057</strain>
    </source>
</reference>
<gene>
    <name evidence="4" type="ORF">CLV60_10751</name>
</gene>
<proteinExistence type="predicted"/>
<evidence type="ECO:0000313" key="4">
    <source>
        <dbReference type="EMBL" id="PSL27786.1"/>
    </source>
</evidence>
<keyword evidence="2" id="KW-0326">Glycosidase</keyword>
<dbReference type="Proteomes" id="UP000241964">
    <property type="component" value="Unassembled WGS sequence"/>
</dbReference>
<protein>
    <submittedName>
        <fullName evidence="4">Pyrimidine-specific ribonucleoside hydrolase</fullName>
    </submittedName>
</protein>
<keyword evidence="5" id="KW-1185">Reference proteome</keyword>
<dbReference type="GO" id="GO:0006152">
    <property type="term" value="P:purine nucleoside catabolic process"/>
    <property type="evidence" value="ECO:0007669"/>
    <property type="project" value="TreeGrafter"/>
</dbReference>
<evidence type="ECO:0000256" key="1">
    <source>
        <dbReference type="ARBA" id="ARBA00022801"/>
    </source>
</evidence>
<dbReference type="GO" id="GO:0005829">
    <property type="term" value="C:cytosol"/>
    <property type="evidence" value="ECO:0007669"/>
    <property type="project" value="TreeGrafter"/>
</dbReference>
<evidence type="ECO:0000259" key="3">
    <source>
        <dbReference type="Pfam" id="PF01156"/>
    </source>
</evidence>
<dbReference type="Pfam" id="PF01156">
    <property type="entry name" value="IU_nuc_hydro"/>
    <property type="match status" value="1"/>
</dbReference>
<organism evidence="4 5">
    <name type="scientific">Dyadobacter jiangsuensis</name>
    <dbReference type="NCBI Taxonomy" id="1591085"/>
    <lineage>
        <taxon>Bacteria</taxon>
        <taxon>Pseudomonadati</taxon>
        <taxon>Bacteroidota</taxon>
        <taxon>Cytophagia</taxon>
        <taxon>Cytophagales</taxon>
        <taxon>Spirosomataceae</taxon>
        <taxon>Dyadobacter</taxon>
    </lineage>
</organism>
<dbReference type="InterPro" id="IPR023186">
    <property type="entry name" value="IUNH"/>
</dbReference>
<keyword evidence="1 4" id="KW-0378">Hydrolase</keyword>
<dbReference type="EMBL" id="PYAS01000007">
    <property type="protein sequence ID" value="PSL27786.1"/>
    <property type="molecule type" value="Genomic_DNA"/>
</dbReference>
<dbReference type="Gene3D" id="3.90.245.10">
    <property type="entry name" value="Ribonucleoside hydrolase-like"/>
    <property type="match status" value="1"/>
</dbReference>
<sequence length="313" mass="33596">MTKIPVIIDCDPGHDDALMLMLAHGSGHFDIKAVTISAGNQTQAKTLQNALKVLTLIGATGIPVYHGADKPLFRELVIADYVHGETGLDGPSLPAPVMQAQPISAVEGIAALLAASETPITIVPTGPLTNIATFLLAYPHLKSKIERISLMGGGIFRGNMTPLAEFNIYADPEAAAIVFKAGVPITMCGLDVTHKALVFQKDIELLRALGNQTGKAAADLMDFFSIFYRENRVELNGGAALHDPCAIAWLINPGIFKTKSCYVDVETKGELTRGATVVDFYNTLQMEPNATVAYDIDRDAFMDMLFNAIKVLP</sequence>
<dbReference type="InterPro" id="IPR001910">
    <property type="entry name" value="Inosine/uridine_hydrolase_dom"/>
</dbReference>